<evidence type="ECO:0000256" key="5">
    <source>
        <dbReference type="ARBA" id="ARBA00023163"/>
    </source>
</evidence>
<dbReference type="InterPro" id="IPR017930">
    <property type="entry name" value="Myb_dom"/>
</dbReference>
<dbReference type="PANTHER" id="PTHR45614:SF274">
    <property type="entry name" value="MYB-LIKE DNA-BINDING PROTEIN"/>
    <property type="match status" value="1"/>
</dbReference>
<sequence length="819" mass="90905">MGKPPAPQGQQPPQAKSYGGSHTGKSRPPQPSYDGRGKDGTTHYPPPPHMFPMMPMPGHHYDKAPPPGPPQHPYPKGPYSAAPPPPHHHLSYPPPPHFYHPSGAYLPPFRHMPPSTAKNSKSSKSSSSASSAPGSSSSKLMSKSNENRPPPMLPPMMPMPIPMSHHTPGPYGTSGKKQAIKWTKQEDDTLRDAVEEHGAKNWKLISSRLPGRSEVQCLHRWQKVLKPSLVKGPWTAEEDRKVVELVKKYGAKKWSQIAQELPGRIGKQCRERWHNHLNPEISKEAWKEDEDRTILESHVTLGNRWAEIAKMLPGRTDNAIKNHWNSSMRRKIEKYLSRKQGVDERNIRYTEDGRFDFMGDLDGVLNAVRGRDASGRMKSKADRTRSTAKKSSTAKKLNRKDKLLKPPAPMALNYMPYGMVPPPYSGIPPHHIYSREMAYAPQGAENLMPYAYGKSRLGAKTKHIPLAPRPTITAEKPKTPLSKELYGRSAPGATLRQTKSSEHSSIYMASAQKSYHLASPKASGLNMMDLHSPDGLNIHGMTPLSTLKGSFEPFFEGGNDDMLYGLSPDENVSLNKALFAEDESRRRPKTPCTRTPNAMRFSIGMTDDATKSACIQRMKSNRVSISPMAMKGYKRYSAEADEIELESAMKSDDAPSSVNRSIHFADKPENDHKLMDSAVKMTTIFTDADTTTPFQTGSRTPCAVTQNSISSRSLAGMSPLNSTLTPISDWGRQLGFSPDGDGNDFTPFKSPSVPASQKKAERLFQRSPFTKISGNILPKPSVQQNQKRPMNDENETTENAKLGLTPKRQRVQSFVDAQQ</sequence>
<dbReference type="PANTHER" id="PTHR45614">
    <property type="entry name" value="MYB PROTEIN-RELATED"/>
    <property type="match status" value="1"/>
</dbReference>
<dbReference type="GO" id="GO:0000978">
    <property type="term" value="F:RNA polymerase II cis-regulatory region sequence-specific DNA binding"/>
    <property type="evidence" value="ECO:0007669"/>
    <property type="project" value="TreeGrafter"/>
</dbReference>
<dbReference type="InterPro" id="IPR050560">
    <property type="entry name" value="MYB_TF"/>
</dbReference>
<dbReference type="SUPFAM" id="SSF46689">
    <property type="entry name" value="Homeodomain-like"/>
    <property type="match status" value="2"/>
</dbReference>
<feature type="compositionally biased region" description="Basic and acidic residues" evidence="7">
    <location>
        <begin position="372"/>
        <end position="385"/>
    </location>
</feature>
<feature type="domain" description="Myb-like" evidence="8">
    <location>
        <begin position="226"/>
        <end position="277"/>
    </location>
</feature>
<feature type="domain" description="HTH myb-type" evidence="9">
    <location>
        <begin position="181"/>
        <end position="225"/>
    </location>
</feature>
<comment type="subcellular location">
    <subcellularLocation>
        <location evidence="1">Nucleus</location>
    </subcellularLocation>
</comment>
<dbReference type="FunFam" id="1.10.10.60:FF:000010">
    <property type="entry name" value="Transcriptional activator Myb isoform A"/>
    <property type="match status" value="1"/>
</dbReference>
<gene>
    <name evidence="10" type="ORF">PDEL0327_LOCUS201</name>
</gene>
<dbReference type="FunFam" id="1.10.10.60:FF:000016">
    <property type="entry name" value="Transcriptional activator Myb isoform A"/>
    <property type="match status" value="1"/>
</dbReference>
<dbReference type="EMBL" id="HBFG01000282">
    <property type="protein sequence ID" value="CAD8728358.1"/>
    <property type="molecule type" value="Transcribed_RNA"/>
</dbReference>
<dbReference type="InterPro" id="IPR009057">
    <property type="entry name" value="Homeodomain-like_sf"/>
</dbReference>
<organism evidence="10">
    <name type="scientific">Pseudo-nitzschia delicatissima</name>
    <dbReference type="NCBI Taxonomy" id="44447"/>
    <lineage>
        <taxon>Eukaryota</taxon>
        <taxon>Sar</taxon>
        <taxon>Stramenopiles</taxon>
        <taxon>Ochrophyta</taxon>
        <taxon>Bacillariophyta</taxon>
        <taxon>Bacillariophyceae</taxon>
        <taxon>Bacillariophycidae</taxon>
        <taxon>Bacillariales</taxon>
        <taxon>Bacillariaceae</taxon>
        <taxon>Pseudo-nitzschia</taxon>
    </lineage>
</organism>
<feature type="compositionally biased region" description="Basic residues" evidence="7">
    <location>
        <begin position="386"/>
        <end position="399"/>
    </location>
</feature>
<feature type="region of interest" description="Disordered" evidence="7">
    <location>
        <begin position="1"/>
        <end position="179"/>
    </location>
</feature>
<reference evidence="10" key="1">
    <citation type="submission" date="2021-01" db="EMBL/GenBank/DDBJ databases">
        <authorList>
            <person name="Corre E."/>
            <person name="Pelletier E."/>
            <person name="Niang G."/>
            <person name="Scheremetjew M."/>
            <person name="Finn R."/>
            <person name="Kale V."/>
            <person name="Holt S."/>
            <person name="Cochrane G."/>
            <person name="Meng A."/>
            <person name="Brown T."/>
            <person name="Cohen L."/>
        </authorList>
    </citation>
    <scope>NUCLEOTIDE SEQUENCE</scope>
    <source>
        <strain evidence="10">B596</strain>
    </source>
</reference>
<name>A0A7S0XPS0_9STRA</name>
<feature type="region of interest" description="Disordered" evidence="7">
    <location>
        <begin position="482"/>
        <end position="502"/>
    </location>
</feature>
<keyword evidence="5" id="KW-0804">Transcription</keyword>
<dbReference type="AlphaFoldDB" id="A0A7S0XPS0"/>
<dbReference type="GO" id="GO:0000981">
    <property type="term" value="F:DNA-binding transcription factor activity, RNA polymerase II-specific"/>
    <property type="evidence" value="ECO:0007669"/>
    <property type="project" value="TreeGrafter"/>
</dbReference>
<dbReference type="PROSITE" id="PS50090">
    <property type="entry name" value="MYB_LIKE"/>
    <property type="match status" value="3"/>
</dbReference>
<proteinExistence type="predicted"/>
<accession>A0A7S0XPS0</accession>
<protein>
    <submittedName>
        <fullName evidence="10">Uncharacterized protein</fullName>
    </submittedName>
</protein>
<feature type="domain" description="Myb-like" evidence="8">
    <location>
        <begin position="181"/>
        <end position="225"/>
    </location>
</feature>
<feature type="domain" description="HTH myb-type" evidence="9">
    <location>
        <begin position="283"/>
        <end position="332"/>
    </location>
</feature>
<evidence type="ECO:0000256" key="1">
    <source>
        <dbReference type="ARBA" id="ARBA00004123"/>
    </source>
</evidence>
<keyword evidence="4" id="KW-0238">DNA-binding</keyword>
<feature type="region of interest" description="Disordered" evidence="7">
    <location>
        <begin position="767"/>
        <end position="819"/>
    </location>
</feature>
<evidence type="ECO:0000256" key="6">
    <source>
        <dbReference type="ARBA" id="ARBA00023242"/>
    </source>
</evidence>
<keyword evidence="6" id="KW-0539">Nucleus</keyword>
<feature type="compositionally biased region" description="Pro residues" evidence="7">
    <location>
        <begin position="148"/>
        <end position="161"/>
    </location>
</feature>
<feature type="domain" description="Myb-like" evidence="8">
    <location>
        <begin position="278"/>
        <end position="328"/>
    </location>
</feature>
<keyword evidence="2" id="KW-0677">Repeat</keyword>
<feature type="compositionally biased region" description="Pro residues" evidence="7">
    <location>
        <begin position="64"/>
        <end position="85"/>
    </location>
</feature>
<dbReference type="InterPro" id="IPR001005">
    <property type="entry name" value="SANT/Myb"/>
</dbReference>
<evidence type="ECO:0000259" key="8">
    <source>
        <dbReference type="PROSITE" id="PS50090"/>
    </source>
</evidence>
<feature type="region of interest" description="Disordered" evidence="7">
    <location>
        <begin position="372"/>
        <end position="402"/>
    </location>
</feature>
<evidence type="ECO:0000259" key="9">
    <source>
        <dbReference type="PROSITE" id="PS51294"/>
    </source>
</evidence>
<feature type="compositionally biased region" description="Low complexity" evidence="7">
    <location>
        <begin position="115"/>
        <end position="144"/>
    </location>
</feature>
<feature type="domain" description="HTH myb-type" evidence="9">
    <location>
        <begin position="226"/>
        <end position="281"/>
    </location>
</feature>
<dbReference type="SMART" id="SM00717">
    <property type="entry name" value="SANT"/>
    <property type="match status" value="3"/>
</dbReference>
<dbReference type="PROSITE" id="PS51294">
    <property type="entry name" value="HTH_MYB"/>
    <property type="match status" value="3"/>
</dbReference>
<evidence type="ECO:0000256" key="4">
    <source>
        <dbReference type="ARBA" id="ARBA00023125"/>
    </source>
</evidence>
<keyword evidence="3" id="KW-0805">Transcription regulation</keyword>
<evidence type="ECO:0000256" key="3">
    <source>
        <dbReference type="ARBA" id="ARBA00023015"/>
    </source>
</evidence>
<evidence type="ECO:0000256" key="2">
    <source>
        <dbReference type="ARBA" id="ARBA00022737"/>
    </source>
</evidence>
<evidence type="ECO:0000256" key="7">
    <source>
        <dbReference type="SAM" id="MobiDB-lite"/>
    </source>
</evidence>
<dbReference type="GO" id="GO:0005634">
    <property type="term" value="C:nucleus"/>
    <property type="evidence" value="ECO:0007669"/>
    <property type="project" value="UniProtKB-SubCell"/>
</dbReference>
<evidence type="ECO:0000313" key="10">
    <source>
        <dbReference type="EMBL" id="CAD8728358.1"/>
    </source>
</evidence>
<dbReference type="Gene3D" id="1.10.10.60">
    <property type="entry name" value="Homeodomain-like"/>
    <property type="match status" value="3"/>
</dbReference>
<dbReference type="Pfam" id="PF00249">
    <property type="entry name" value="Myb_DNA-binding"/>
    <property type="match status" value="3"/>
</dbReference>
<dbReference type="CDD" id="cd00167">
    <property type="entry name" value="SANT"/>
    <property type="match status" value="3"/>
</dbReference>